<name>A0A975GHV1_9BACT</name>
<proteinExistence type="predicted"/>
<dbReference type="GO" id="GO:0000272">
    <property type="term" value="P:polysaccharide catabolic process"/>
    <property type="evidence" value="ECO:0007669"/>
    <property type="project" value="InterPro"/>
</dbReference>
<dbReference type="AlphaFoldDB" id="A0A975GHV1"/>
<dbReference type="Gene3D" id="2.60.40.10">
    <property type="entry name" value="Immunoglobulins"/>
    <property type="match status" value="5"/>
</dbReference>
<dbReference type="RefSeq" id="WP_207687752.1">
    <property type="nucleotide sequence ID" value="NZ_CP061799.1"/>
</dbReference>
<evidence type="ECO:0000313" key="2">
    <source>
        <dbReference type="EMBL" id="QTA81749.1"/>
    </source>
</evidence>
<feature type="domain" description="Dystroglycan-type cadherin-like" evidence="1">
    <location>
        <begin position="637"/>
        <end position="735"/>
    </location>
</feature>
<feature type="domain" description="Dystroglycan-type cadherin-like" evidence="1">
    <location>
        <begin position="528"/>
        <end position="635"/>
    </location>
</feature>
<dbReference type="Proteomes" id="UP000663720">
    <property type="component" value="Chromosome"/>
</dbReference>
<keyword evidence="3" id="KW-1185">Reference proteome</keyword>
<organism evidence="2 3">
    <name type="scientific">Desulfonema limicola</name>
    <dbReference type="NCBI Taxonomy" id="45656"/>
    <lineage>
        <taxon>Bacteria</taxon>
        <taxon>Pseudomonadati</taxon>
        <taxon>Thermodesulfobacteriota</taxon>
        <taxon>Desulfobacteria</taxon>
        <taxon>Desulfobacterales</taxon>
        <taxon>Desulfococcaceae</taxon>
        <taxon>Desulfonema</taxon>
    </lineage>
</organism>
<dbReference type="SMART" id="SM00736">
    <property type="entry name" value="CADG"/>
    <property type="match status" value="2"/>
</dbReference>
<protein>
    <submittedName>
        <fullName evidence="2">Immunoglobulin-like fold-containing</fullName>
    </submittedName>
</protein>
<dbReference type="SUPFAM" id="SSF63446">
    <property type="entry name" value="Type I dockerin domain"/>
    <property type="match status" value="1"/>
</dbReference>
<reference evidence="2" key="1">
    <citation type="journal article" date="2021" name="Microb. Physiol.">
        <title>Proteogenomic Insights into the Physiology of Marine, Sulfate-Reducing, Filamentous Desulfonema limicola and Desulfonema magnum.</title>
        <authorList>
            <person name="Schnaars V."/>
            <person name="Wohlbrand L."/>
            <person name="Scheve S."/>
            <person name="Hinrichs C."/>
            <person name="Reinhardt R."/>
            <person name="Rabus R."/>
        </authorList>
    </citation>
    <scope>NUCLEOTIDE SEQUENCE</scope>
    <source>
        <strain evidence="2">5ac10</strain>
    </source>
</reference>
<dbReference type="GO" id="GO:0005509">
    <property type="term" value="F:calcium ion binding"/>
    <property type="evidence" value="ECO:0007669"/>
    <property type="project" value="InterPro"/>
</dbReference>
<evidence type="ECO:0000313" key="3">
    <source>
        <dbReference type="Proteomes" id="UP000663720"/>
    </source>
</evidence>
<dbReference type="SUPFAM" id="SSF49313">
    <property type="entry name" value="Cadherin-like"/>
    <property type="match status" value="6"/>
</dbReference>
<dbReference type="KEGG" id="dli:dnl_40980"/>
<dbReference type="Gene3D" id="1.10.1330.10">
    <property type="entry name" value="Dockerin domain"/>
    <property type="match status" value="1"/>
</dbReference>
<dbReference type="InterPro" id="IPR036439">
    <property type="entry name" value="Dockerin_dom_sf"/>
</dbReference>
<dbReference type="CDD" id="cd14256">
    <property type="entry name" value="Dockerin_I"/>
    <property type="match status" value="1"/>
</dbReference>
<dbReference type="GO" id="GO:0016020">
    <property type="term" value="C:membrane"/>
    <property type="evidence" value="ECO:0007669"/>
    <property type="project" value="InterPro"/>
</dbReference>
<dbReference type="InterPro" id="IPR013783">
    <property type="entry name" value="Ig-like_fold"/>
</dbReference>
<accession>A0A975GHV1</accession>
<sequence length="881" mass="95711">MKNSFKIYILILLCFLFFQAPEMVYANTPPEILPVSPPQAVEDSSYSLIITVKDDDLLLSNEENITFKIFDPPAWLHPEPVITSLVSGQRTATFTGIPTDEIPNNYYIIIEVTDSQNAKAASEVIPINIKNINDQPTISADLPEPGDPGYPISAIQNVQFIFEPIINDPDTKPADLELTWTTNTDPKPAWLNISGLTLTGTPGNFDVGIIENIVISVSDKIDDQGEIDNVIDASLPGFDLCVINSNDPPEFQTTVPPVTTILQGGSYSLALSATDQDLKLLESLKASAPPLYWTKCWPGNEINDSLDWDEAAPPYVLLSGPEWLQIRGTAGSPGANLVCIPGRPNNDDVGTYNDIEVIVRDGQGKIGRLEKFNITVGNVNDPPFFTHAPTPIVEINEDQEISFKYTPEAIIKTNIIKANDIDLKHGDQLSFSLESKPAWLNIVKVSDTEAKLTGTPANKDVGIYEDIKLIVKDSGNNAESSVSSTCNNICANDENCTCECLDNTCTYKYFFTLEVNNVNDPPQFIQKPANDPLNPIEINEGASFKMLSPEVIAVAQDIDMEDSITFNIITSPLAQWLSVSTSTYPDTDTATASFDGIPGNADVGTYKIEVIAEDNSSAKASAIFYVKVNNVNTGPRILTGLPAALTAYEDQSFSQKIIVEDQDLPYGDKLTVSLANAPSWLSYSIDTEQNILLKGIPRYTDAGIYKGITLSVKDTAGESDYITFNIEVIEVNDAPVISGKIPPAILGRNYYFLPEASDEEGDSLIFTLTFITDYAEWLKINPLTGELSGVPEEIKGYFITIDVSDGKDGYAKLGPFLLNVITGPGDIDGSGRVDLKDAVTALQIAAGINPDISPGINADINEDGVLGLEEAVYILNSIADR</sequence>
<dbReference type="Pfam" id="PF05345">
    <property type="entry name" value="He_PIG"/>
    <property type="match status" value="1"/>
</dbReference>
<gene>
    <name evidence="2" type="ORF">dnl_40980</name>
</gene>
<dbReference type="InterPro" id="IPR015919">
    <property type="entry name" value="Cadherin-like_sf"/>
</dbReference>
<dbReference type="InterPro" id="IPR006644">
    <property type="entry name" value="Cadg"/>
</dbReference>
<dbReference type="EMBL" id="CP061799">
    <property type="protein sequence ID" value="QTA81749.1"/>
    <property type="molecule type" value="Genomic_DNA"/>
</dbReference>
<evidence type="ECO:0000259" key="1">
    <source>
        <dbReference type="SMART" id="SM00736"/>
    </source>
</evidence>